<comment type="caution">
    <text evidence="3">The sequence shown here is derived from an EMBL/GenBank/DDBJ whole genome shotgun (WGS) entry which is preliminary data.</text>
</comment>
<organism evidence="3">
    <name type="scientific">Ruegeria sp. PrR005</name>
    <dbReference type="NCBI Taxonomy" id="2706882"/>
    <lineage>
        <taxon>Bacteria</taxon>
        <taxon>Pseudomonadati</taxon>
        <taxon>Pseudomonadota</taxon>
        <taxon>Alphaproteobacteria</taxon>
        <taxon>Rhodobacterales</taxon>
        <taxon>Roseobacteraceae</taxon>
        <taxon>Ruegeria</taxon>
    </lineage>
</organism>
<sequence length="264" mass="28247">MVNETQIQEAADRLWNAWQSNNPAAPVRDLIGETDAGAAYKVQEINTKRWLGGEERVLSGRKIGLTAKTVQVQLGVDQPDYGMLYDDMEVMDGDDIPWSRCQQPKVEAEVAFVMAAPLTGGHIRMVDVMASIGFAAPAIEVVGSRVRNWDIRLTDTIADNASSGLYVLGQTPKRLGDFDPRLCGMVMLRNNEPVSVGAGAACLGSPLNATLWLARKMAAVGRPLNPGDVVLSGALGPMVEAAPGDVFEARINGLGSVRAAFAKE</sequence>
<name>A0A6B2NI64_9RHOB</name>
<feature type="domain" description="Fumarylacetoacetase-like C-terminal" evidence="2">
    <location>
        <begin position="87"/>
        <end position="260"/>
    </location>
</feature>
<evidence type="ECO:0000256" key="1">
    <source>
        <dbReference type="ARBA" id="ARBA00023239"/>
    </source>
</evidence>
<evidence type="ECO:0000313" key="3">
    <source>
        <dbReference type="EMBL" id="NDW43882.1"/>
    </source>
</evidence>
<dbReference type="GO" id="GO:0008684">
    <property type="term" value="F:2-oxopent-4-enoate hydratase activity"/>
    <property type="evidence" value="ECO:0007669"/>
    <property type="project" value="TreeGrafter"/>
</dbReference>
<dbReference type="RefSeq" id="WP_164127476.1">
    <property type="nucleotide sequence ID" value="NZ_JAAGOX010000003.1"/>
</dbReference>
<accession>A0A6B2NI64</accession>
<dbReference type="PANTHER" id="PTHR30143:SF0">
    <property type="entry name" value="2-KETO-4-PENTENOATE HYDRATASE"/>
    <property type="match status" value="1"/>
</dbReference>
<dbReference type="InterPro" id="IPR050772">
    <property type="entry name" value="Hydratase-Decarb/MhpD_sf"/>
</dbReference>
<keyword evidence="1" id="KW-0456">Lyase</keyword>
<protein>
    <submittedName>
        <fullName evidence="3">2-keto-4-pentenoate hydratase</fullName>
    </submittedName>
</protein>
<dbReference type="PANTHER" id="PTHR30143">
    <property type="entry name" value="ACID HYDRATASE"/>
    <property type="match status" value="1"/>
</dbReference>
<proteinExistence type="predicted"/>
<dbReference type="Pfam" id="PF01557">
    <property type="entry name" value="FAA_hydrolase"/>
    <property type="match status" value="1"/>
</dbReference>
<dbReference type="InterPro" id="IPR011234">
    <property type="entry name" value="Fumarylacetoacetase-like_C"/>
</dbReference>
<gene>
    <name evidence="3" type="ORF">G0P99_02800</name>
</gene>
<evidence type="ECO:0000259" key="2">
    <source>
        <dbReference type="Pfam" id="PF01557"/>
    </source>
</evidence>
<reference evidence="3" key="1">
    <citation type="submission" date="2020-02" db="EMBL/GenBank/DDBJ databases">
        <title>Delineation of the pyrene-degrading pathway in Roseobacter clade bacteria by genomic analysis.</title>
        <authorList>
            <person name="Zhou H."/>
            <person name="Wang H."/>
        </authorList>
    </citation>
    <scope>NUCLEOTIDE SEQUENCE</scope>
    <source>
        <strain evidence="3">PrR005</strain>
    </source>
</reference>
<dbReference type="GO" id="GO:0005737">
    <property type="term" value="C:cytoplasm"/>
    <property type="evidence" value="ECO:0007669"/>
    <property type="project" value="TreeGrafter"/>
</dbReference>
<dbReference type="SUPFAM" id="SSF56529">
    <property type="entry name" value="FAH"/>
    <property type="match status" value="1"/>
</dbReference>
<dbReference type="EMBL" id="JAAGOX010000003">
    <property type="protein sequence ID" value="NDW43882.1"/>
    <property type="molecule type" value="Genomic_DNA"/>
</dbReference>
<dbReference type="InterPro" id="IPR036663">
    <property type="entry name" value="Fumarylacetoacetase_C_sf"/>
</dbReference>
<dbReference type="Gene3D" id="3.90.850.10">
    <property type="entry name" value="Fumarylacetoacetase-like, C-terminal domain"/>
    <property type="match status" value="1"/>
</dbReference>
<dbReference type="AlphaFoldDB" id="A0A6B2NI64"/>